<keyword evidence="5" id="KW-1185">Reference proteome</keyword>
<feature type="domain" description="Thioesterase" evidence="3">
    <location>
        <begin position="45"/>
        <end position="121"/>
    </location>
</feature>
<evidence type="ECO:0000256" key="2">
    <source>
        <dbReference type="ARBA" id="ARBA00022801"/>
    </source>
</evidence>
<dbReference type="Pfam" id="PF03061">
    <property type="entry name" value="4HBT"/>
    <property type="match status" value="1"/>
</dbReference>
<name>A0A919D7A7_9ACTN</name>
<sequence>MAEPALAPAHVPVSELERRLGIELTSATPERVEGSMPVDGNRQPFGVLHGGASCVLAETLASVGGCLHFAPGAAAGTEISATHLRPATGGRVTGVATAVRLGRSHATYEIRVTDDQDRLVCVARMTCVATPGTSPGR</sequence>
<keyword evidence="2" id="KW-0378">Hydrolase</keyword>
<dbReference type="PANTHER" id="PTHR43240:SF5">
    <property type="entry name" value="1,4-DIHYDROXY-2-NAPHTHOYL-COA THIOESTERASE 1"/>
    <property type="match status" value="1"/>
</dbReference>
<dbReference type="CDD" id="cd03443">
    <property type="entry name" value="PaaI_thioesterase"/>
    <property type="match status" value="1"/>
</dbReference>
<dbReference type="AlphaFoldDB" id="A0A919D7A7"/>
<reference evidence="4" key="1">
    <citation type="journal article" date="2014" name="Int. J. Syst. Evol. Microbiol.">
        <title>Complete genome sequence of Corynebacterium casei LMG S-19264T (=DSM 44701T), isolated from a smear-ripened cheese.</title>
        <authorList>
            <consortium name="US DOE Joint Genome Institute (JGI-PGF)"/>
            <person name="Walter F."/>
            <person name="Albersmeier A."/>
            <person name="Kalinowski J."/>
            <person name="Ruckert C."/>
        </authorList>
    </citation>
    <scope>NUCLEOTIDE SEQUENCE</scope>
    <source>
        <strain evidence="4">JCM 4714</strain>
    </source>
</reference>
<dbReference type="InterPro" id="IPR029069">
    <property type="entry name" value="HotDog_dom_sf"/>
</dbReference>
<evidence type="ECO:0000313" key="4">
    <source>
        <dbReference type="EMBL" id="GHE12652.1"/>
    </source>
</evidence>
<comment type="similarity">
    <text evidence="1">Belongs to the thioesterase PaaI family.</text>
</comment>
<evidence type="ECO:0000313" key="5">
    <source>
        <dbReference type="Proteomes" id="UP000655443"/>
    </source>
</evidence>
<evidence type="ECO:0000259" key="3">
    <source>
        <dbReference type="Pfam" id="PF03061"/>
    </source>
</evidence>
<accession>A0A919D7A7</accession>
<dbReference type="GO" id="GO:0061522">
    <property type="term" value="F:1,4-dihydroxy-2-naphthoyl-CoA thioesterase activity"/>
    <property type="evidence" value="ECO:0007669"/>
    <property type="project" value="TreeGrafter"/>
</dbReference>
<dbReference type="InterPro" id="IPR006683">
    <property type="entry name" value="Thioestr_dom"/>
</dbReference>
<dbReference type="RefSeq" id="WP_189958225.1">
    <property type="nucleotide sequence ID" value="NZ_BMVG01000035.1"/>
</dbReference>
<dbReference type="PANTHER" id="PTHR43240">
    <property type="entry name" value="1,4-DIHYDROXY-2-NAPHTHOYL-COA THIOESTERASE 1"/>
    <property type="match status" value="1"/>
</dbReference>
<protein>
    <recommendedName>
        <fullName evidence="3">Thioesterase domain-containing protein</fullName>
    </recommendedName>
</protein>
<dbReference type="SUPFAM" id="SSF54637">
    <property type="entry name" value="Thioesterase/thiol ester dehydrase-isomerase"/>
    <property type="match status" value="1"/>
</dbReference>
<comment type="caution">
    <text evidence="4">The sequence shown here is derived from an EMBL/GenBank/DDBJ whole genome shotgun (WGS) entry which is preliminary data.</text>
</comment>
<reference evidence="4" key="2">
    <citation type="submission" date="2020-09" db="EMBL/GenBank/DDBJ databases">
        <authorList>
            <person name="Sun Q."/>
            <person name="Ohkuma M."/>
        </authorList>
    </citation>
    <scope>NUCLEOTIDE SEQUENCE</scope>
    <source>
        <strain evidence="4">JCM 4714</strain>
    </source>
</reference>
<gene>
    <name evidence="4" type="ORF">GCM10010339_76800</name>
</gene>
<evidence type="ECO:0000256" key="1">
    <source>
        <dbReference type="ARBA" id="ARBA00008324"/>
    </source>
</evidence>
<dbReference type="GO" id="GO:0005829">
    <property type="term" value="C:cytosol"/>
    <property type="evidence" value="ECO:0007669"/>
    <property type="project" value="TreeGrafter"/>
</dbReference>
<dbReference type="Gene3D" id="3.10.129.10">
    <property type="entry name" value="Hotdog Thioesterase"/>
    <property type="match status" value="1"/>
</dbReference>
<dbReference type="NCBIfam" id="TIGR00369">
    <property type="entry name" value="unchar_dom_1"/>
    <property type="match status" value="1"/>
</dbReference>
<proteinExistence type="inferred from homology"/>
<organism evidence="4 5">
    <name type="scientific">Streptomyces alanosinicus</name>
    <dbReference type="NCBI Taxonomy" id="68171"/>
    <lineage>
        <taxon>Bacteria</taxon>
        <taxon>Bacillati</taxon>
        <taxon>Actinomycetota</taxon>
        <taxon>Actinomycetes</taxon>
        <taxon>Kitasatosporales</taxon>
        <taxon>Streptomycetaceae</taxon>
        <taxon>Streptomyces</taxon>
    </lineage>
</organism>
<dbReference type="Proteomes" id="UP000655443">
    <property type="component" value="Unassembled WGS sequence"/>
</dbReference>
<dbReference type="InterPro" id="IPR003736">
    <property type="entry name" value="PAAI_dom"/>
</dbReference>
<dbReference type="EMBL" id="BMVG01000035">
    <property type="protein sequence ID" value="GHE12652.1"/>
    <property type="molecule type" value="Genomic_DNA"/>
</dbReference>